<sequence>MPTMTDKETGLPVVPLWINGELVTSAEAGTFPVFSAAQNKDVYLAQSADAGLAAKAAESAESAFQQWSNTPAASRRDIINRMKDLLTERKQELIAVQAEETSCSLSWAEFNIPYTTSTLAEIAARVTTACAGELPAISTQGVMGFVFKESIGPVLLIAPWNAGVVLATKSLASILGAGCSVVFKASELCPRTHHLLVELWIEAGVPPGVINVVQCRREDSPALTEALISHKAIRKVEFIGSASVGRIIASLSGKYLKPVLMELGGKCPSIVLDDLNDAQLEEAATKTIRYAFMNHGQVCFSCERIIVQRKISDRFIQLLKQKALDFPQAQGANTRIVSNAYNMLVDAEAKGARFILGKPEYLNETTLAPTLLTDVTKEMTIYDEESFGPSATIRIVEDDDEAIRVANETSYGLDAFVHTRDLKRALSMARRLEVGKLRVNGTTHEGKFQDCTIFLH</sequence>
<gene>
    <name evidence="3" type="ORF">LTR84_010680</name>
</gene>
<feature type="domain" description="Aldehyde dehydrogenase" evidence="2">
    <location>
        <begin position="26"/>
        <end position="443"/>
    </location>
</feature>
<dbReference type="Proteomes" id="UP001358417">
    <property type="component" value="Unassembled WGS sequence"/>
</dbReference>
<dbReference type="EMBL" id="JAVRRD010000047">
    <property type="protein sequence ID" value="KAK5044556.1"/>
    <property type="molecule type" value="Genomic_DNA"/>
</dbReference>
<evidence type="ECO:0000256" key="1">
    <source>
        <dbReference type="ARBA" id="ARBA00023002"/>
    </source>
</evidence>
<organism evidence="3 4">
    <name type="scientific">Exophiala bonariae</name>
    <dbReference type="NCBI Taxonomy" id="1690606"/>
    <lineage>
        <taxon>Eukaryota</taxon>
        <taxon>Fungi</taxon>
        <taxon>Dikarya</taxon>
        <taxon>Ascomycota</taxon>
        <taxon>Pezizomycotina</taxon>
        <taxon>Eurotiomycetes</taxon>
        <taxon>Chaetothyriomycetidae</taxon>
        <taxon>Chaetothyriales</taxon>
        <taxon>Herpotrichiellaceae</taxon>
        <taxon>Exophiala</taxon>
    </lineage>
</organism>
<dbReference type="InterPro" id="IPR016162">
    <property type="entry name" value="Ald_DH_N"/>
</dbReference>
<dbReference type="GO" id="GO:0004777">
    <property type="term" value="F:succinate-semialdehyde dehydrogenase (NAD+) activity"/>
    <property type="evidence" value="ECO:0007669"/>
    <property type="project" value="TreeGrafter"/>
</dbReference>
<dbReference type="Gene3D" id="3.40.605.10">
    <property type="entry name" value="Aldehyde Dehydrogenase, Chain A, domain 1"/>
    <property type="match status" value="1"/>
</dbReference>
<dbReference type="GeneID" id="89978836"/>
<accession>A0AAV9MW39</accession>
<protein>
    <recommendedName>
        <fullName evidence="2">Aldehyde dehydrogenase domain-containing protein</fullName>
    </recommendedName>
</protein>
<dbReference type="RefSeq" id="XP_064700214.1">
    <property type="nucleotide sequence ID" value="XM_064854215.1"/>
</dbReference>
<keyword evidence="1" id="KW-0560">Oxidoreductase</keyword>
<dbReference type="InterPro" id="IPR016161">
    <property type="entry name" value="Ald_DH/histidinol_DH"/>
</dbReference>
<proteinExistence type="predicted"/>
<name>A0AAV9MW39_9EURO</name>
<dbReference type="PANTHER" id="PTHR43353:SF6">
    <property type="entry name" value="CYTOPLASMIC ALDEHYDE DEHYDROGENASE (EUROFUNG)"/>
    <property type="match status" value="1"/>
</dbReference>
<dbReference type="InterPro" id="IPR050740">
    <property type="entry name" value="Aldehyde_DH_Superfamily"/>
</dbReference>
<dbReference type="SUPFAM" id="SSF53720">
    <property type="entry name" value="ALDH-like"/>
    <property type="match status" value="1"/>
</dbReference>
<evidence type="ECO:0000259" key="2">
    <source>
        <dbReference type="Pfam" id="PF00171"/>
    </source>
</evidence>
<dbReference type="Pfam" id="PF00171">
    <property type="entry name" value="Aldedh"/>
    <property type="match status" value="1"/>
</dbReference>
<evidence type="ECO:0000313" key="4">
    <source>
        <dbReference type="Proteomes" id="UP001358417"/>
    </source>
</evidence>
<dbReference type="InterPro" id="IPR016163">
    <property type="entry name" value="Ald_DH_C"/>
</dbReference>
<reference evidence="3 4" key="1">
    <citation type="submission" date="2023-08" db="EMBL/GenBank/DDBJ databases">
        <title>Black Yeasts Isolated from many extreme environments.</title>
        <authorList>
            <person name="Coleine C."/>
            <person name="Stajich J.E."/>
            <person name="Selbmann L."/>
        </authorList>
    </citation>
    <scope>NUCLEOTIDE SEQUENCE [LARGE SCALE GENOMIC DNA]</scope>
    <source>
        <strain evidence="3 4">CCFEE 5792</strain>
    </source>
</reference>
<dbReference type="PANTHER" id="PTHR43353">
    <property type="entry name" value="SUCCINATE-SEMIALDEHYDE DEHYDROGENASE, MITOCHONDRIAL"/>
    <property type="match status" value="1"/>
</dbReference>
<keyword evidence="4" id="KW-1185">Reference proteome</keyword>
<dbReference type="GO" id="GO:0009450">
    <property type="term" value="P:gamma-aminobutyric acid catabolic process"/>
    <property type="evidence" value="ECO:0007669"/>
    <property type="project" value="TreeGrafter"/>
</dbReference>
<dbReference type="AlphaFoldDB" id="A0AAV9MW39"/>
<evidence type="ECO:0000313" key="3">
    <source>
        <dbReference type="EMBL" id="KAK5044556.1"/>
    </source>
</evidence>
<comment type="caution">
    <text evidence="3">The sequence shown here is derived from an EMBL/GenBank/DDBJ whole genome shotgun (WGS) entry which is preliminary data.</text>
</comment>
<dbReference type="Gene3D" id="3.40.309.10">
    <property type="entry name" value="Aldehyde Dehydrogenase, Chain A, domain 2"/>
    <property type="match status" value="1"/>
</dbReference>
<dbReference type="InterPro" id="IPR015590">
    <property type="entry name" value="Aldehyde_DH_dom"/>
</dbReference>